<dbReference type="GO" id="GO:0000785">
    <property type="term" value="C:chromatin"/>
    <property type="evidence" value="ECO:0007669"/>
    <property type="project" value="TreeGrafter"/>
</dbReference>
<protein>
    <submittedName>
        <fullName evidence="3">Sister chromatid cohesion protein Dcc1</fullName>
    </submittedName>
</protein>
<evidence type="ECO:0000313" key="3">
    <source>
        <dbReference type="EMBL" id="KAK1925760.1"/>
    </source>
</evidence>
<name>A0AAD9L6X6_PAPLA</name>
<dbReference type="GO" id="GO:0000775">
    <property type="term" value="C:chromosome, centromeric region"/>
    <property type="evidence" value="ECO:0007669"/>
    <property type="project" value="TreeGrafter"/>
</dbReference>
<sequence length="415" mass="46134">MPVATLLPGKNVTLRYPPRRTDETGQKEIEESYQLLELPPEILKAVEKSDEVFPLTIKGTPSDDAVLCTPTSTFLLRTITLSNSLLICRTPESSSSAATTAATLNENGKRGRDQLEIRGIEHQVLECVPQAADLERIRRLLRESQWEGLELGLSGGEGRKQAKRGRKWTKAQLESVVQASPAELDRGLRERNVIEVDGYMLLLPPVQLRPLLSLILNLLAVYSTSSTGASPTPTATSPSQPIVESLRDDHDVAEGIILGVLDLFGTVESGIWTCDVRRVVGEIGKGLVPLLPGKGKGLDAFMLEWKQAAGEEWEDVVDLSLLEGSYLLHDPPVSTLINPTKLITYFPLHNLPLHAPTRFADLFLTRPRWRPEEMTPFLKGLTRDGDKKELDKLIAKFVRVVKEKEGSWWYPRRTG</sequence>
<evidence type="ECO:0000256" key="1">
    <source>
        <dbReference type="ARBA" id="ARBA00007017"/>
    </source>
</evidence>
<keyword evidence="4" id="KW-1185">Reference proteome</keyword>
<dbReference type="GO" id="GO:0034088">
    <property type="term" value="P:maintenance of mitotic sister chromatid cohesion"/>
    <property type="evidence" value="ECO:0007669"/>
    <property type="project" value="TreeGrafter"/>
</dbReference>
<accession>A0AAD9L6X6</accession>
<proteinExistence type="inferred from homology"/>
<dbReference type="AlphaFoldDB" id="A0AAD9L6X6"/>
<comment type="caution">
    <text evidence="3">The sequence shown here is derived from an EMBL/GenBank/DDBJ whole genome shotgun (WGS) entry which is preliminary data.</text>
</comment>
<organism evidence="3 4">
    <name type="scientific">Papiliotrema laurentii</name>
    <name type="common">Cryptococcus laurentii</name>
    <dbReference type="NCBI Taxonomy" id="5418"/>
    <lineage>
        <taxon>Eukaryota</taxon>
        <taxon>Fungi</taxon>
        <taxon>Dikarya</taxon>
        <taxon>Basidiomycota</taxon>
        <taxon>Agaricomycotina</taxon>
        <taxon>Tremellomycetes</taxon>
        <taxon>Tremellales</taxon>
        <taxon>Rhynchogastremaceae</taxon>
        <taxon>Papiliotrema</taxon>
    </lineage>
</organism>
<comment type="similarity">
    <text evidence="1">Belongs to the DCC1 family.</text>
</comment>
<dbReference type="Pfam" id="PF09724">
    <property type="entry name" value="Dcc1"/>
    <property type="match status" value="1"/>
</dbReference>
<evidence type="ECO:0000313" key="4">
    <source>
        <dbReference type="Proteomes" id="UP001182556"/>
    </source>
</evidence>
<evidence type="ECO:0000256" key="2">
    <source>
        <dbReference type="ARBA" id="ARBA00022705"/>
    </source>
</evidence>
<dbReference type="Proteomes" id="UP001182556">
    <property type="component" value="Unassembled WGS sequence"/>
</dbReference>
<dbReference type="GO" id="GO:0031390">
    <property type="term" value="C:Ctf18 RFC-like complex"/>
    <property type="evidence" value="ECO:0007669"/>
    <property type="project" value="InterPro"/>
</dbReference>
<dbReference type="PANTHER" id="PTHR13395:SF6">
    <property type="entry name" value="SISTER CHROMATID COHESION PROTEIN DCC1"/>
    <property type="match status" value="1"/>
</dbReference>
<reference evidence="3" key="1">
    <citation type="submission" date="2023-02" db="EMBL/GenBank/DDBJ databases">
        <title>Identification and recombinant expression of a fungal hydrolase from Papiliotrema laurentii that hydrolyzes apple cutin and clears colloidal polyester polyurethane.</title>
        <authorList>
            <consortium name="DOE Joint Genome Institute"/>
            <person name="Roman V.A."/>
            <person name="Bojanowski C."/>
            <person name="Crable B.R."/>
            <person name="Wagner D.N."/>
            <person name="Hung C.S."/>
            <person name="Nadeau L.J."/>
            <person name="Schratz L."/>
            <person name="Haridas S."/>
            <person name="Pangilinan J."/>
            <person name="Lipzen A."/>
            <person name="Na H."/>
            <person name="Yan M."/>
            <person name="Ng V."/>
            <person name="Grigoriev I.V."/>
            <person name="Spatafora J.W."/>
            <person name="Barlow D."/>
            <person name="Biffinger J."/>
            <person name="Kelley-Loughnane N."/>
            <person name="Varaljay V.A."/>
            <person name="Crookes-Goodson W.J."/>
        </authorList>
    </citation>
    <scope>NUCLEOTIDE SEQUENCE</scope>
    <source>
        <strain evidence="3">5307AH</strain>
    </source>
</reference>
<dbReference type="PANTHER" id="PTHR13395">
    <property type="entry name" value="SISTER CHROMATID COHESION PROTEIN DCC1-RELATED"/>
    <property type="match status" value="1"/>
</dbReference>
<dbReference type="EMBL" id="JAODAN010000003">
    <property type="protein sequence ID" value="KAK1925760.1"/>
    <property type="molecule type" value="Genomic_DNA"/>
</dbReference>
<keyword evidence="2" id="KW-0235">DNA replication</keyword>
<gene>
    <name evidence="3" type="ORF">DB88DRAFT_524057</name>
</gene>
<dbReference type="GO" id="GO:0006260">
    <property type="term" value="P:DNA replication"/>
    <property type="evidence" value="ECO:0007669"/>
    <property type="project" value="UniProtKB-KW"/>
</dbReference>
<dbReference type="InterPro" id="IPR019128">
    <property type="entry name" value="Dcc1"/>
</dbReference>